<evidence type="ECO:0000256" key="1">
    <source>
        <dbReference type="SAM" id="SignalP"/>
    </source>
</evidence>
<dbReference type="PATRIC" id="fig|1423766.4.peg.944"/>
<sequence>MQFKNAHLVKQLTTIIGVGAALLLSATVSAHAYTDLGSNSHIQYVKVKRPLFTGQYTKIHGKKGQPIITPKGTILQVESTTYSGKGPSHALLSRGVISYQKQQRIYQPDNSYIKHYNTKYFSPYKLRLPVRTLALQAGKGFTNNKAGYYKPIFYITLDGYLQYYTTPRLKHYGAQNSWQSTKGVPAVDNPIWTIKPSVSEKIGTFKSKGNTSYVYYQKPIKGLAAKKVSAKYYRLTIKKGQTQNKIWHYGDEDTRLGIWTNYTVGGNPFYNLVEVSEAD</sequence>
<name>A0A0R1NMC7_9LACO</name>
<protein>
    <recommendedName>
        <fullName evidence="4">Surface layer protein A domain-containing protein</fullName>
    </recommendedName>
</protein>
<dbReference type="EMBL" id="AZEB01000018">
    <property type="protein sequence ID" value="KRL20985.1"/>
    <property type="molecule type" value="Genomic_DNA"/>
</dbReference>
<proteinExistence type="predicted"/>
<gene>
    <name evidence="2" type="ORF">FC98_GL000925</name>
</gene>
<dbReference type="RefSeq" id="WP_008855898.1">
    <property type="nucleotide sequence ID" value="NZ_AZEB01000018.1"/>
</dbReference>
<dbReference type="AlphaFoldDB" id="A0A0R1NMC7"/>
<feature type="chain" id="PRO_5006408517" description="Surface layer protein A domain-containing protein" evidence="1">
    <location>
        <begin position="33"/>
        <end position="279"/>
    </location>
</feature>
<reference evidence="2 3" key="1">
    <citation type="journal article" date="2015" name="Genome Announc.">
        <title>Expanding the biotechnology potential of lactobacilli through comparative genomics of 213 strains and associated genera.</title>
        <authorList>
            <person name="Sun Z."/>
            <person name="Harris H.M."/>
            <person name="McCann A."/>
            <person name="Guo C."/>
            <person name="Argimon S."/>
            <person name="Zhang W."/>
            <person name="Yang X."/>
            <person name="Jeffery I.B."/>
            <person name="Cooney J.C."/>
            <person name="Kagawa T.F."/>
            <person name="Liu W."/>
            <person name="Song Y."/>
            <person name="Salvetti E."/>
            <person name="Wrobel A."/>
            <person name="Rasinkangas P."/>
            <person name="Parkhill J."/>
            <person name="Rea M.C."/>
            <person name="O'Sullivan O."/>
            <person name="Ritari J."/>
            <person name="Douillard F.P."/>
            <person name="Paul Ross R."/>
            <person name="Yang R."/>
            <person name="Briner A.E."/>
            <person name="Felis G.E."/>
            <person name="de Vos W.M."/>
            <person name="Barrangou R."/>
            <person name="Klaenhammer T.R."/>
            <person name="Caufield P.W."/>
            <person name="Cui Y."/>
            <person name="Zhang H."/>
            <person name="O'Toole P.W."/>
        </authorList>
    </citation>
    <scope>NUCLEOTIDE SEQUENCE [LARGE SCALE GENOMIC DNA]</scope>
    <source>
        <strain evidence="2 3">DSM 19906</strain>
    </source>
</reference>
<keyword evidence="1" id="KW-0732">Signal</keyword>
<evidence type="ECO:0000313" key="2">
    <source>
        <dbReference type="EMBL" id="KRL20985.1"/>
    </source>
</evidence>
<organism evidence="2 3">
    <name type="scientific">Lentilactobacillus kisonensis DSM 19906 = JCM 15041</name>
    <dbReference type="NCBI Taxonomy" id="1423766"/>
    <lineage>
        <taxon>Bacteria</taxon>
        <taxon>Bacillati</taxon>
        <taxon>Bacillota</taxon>
        <taxon>Bacilli</taxon>
        <taxon>Lactobacillales</taxon>
        <taxon>Lactobacillaceae</taxon>
        <taxon>Lentilactobacillus</taxon>
    </lineage>
</organism>
<feature type="signal peptide" evidence="1">
    <location>
        <begin position="1"/>
        <end position="32"/>
    </location>
</feature>
<accession>A0A0R1NMC7</accession>
<comment type="caution">
    <text evidence="2">The sequence shown here is derived from an EMBL/GenBank/DDBJ whole genome shotgun (WGS) entry which is preliminary data.</text>
</comment>
<evidence type="ECO:0008006" key="4">
    <source>
        <dbReference type="Google" id="ProtNLM"/>
    </source>
</evidence>
<keyword evidence="3" id="KW-1185">Reference proteome</keyword>
<evidence type="ECO:0000313" key="3">
    <source>
        <dbReference type="Proteomes" id="UP000051439"/>
    </source>
</evidence>
<dbReference type="Proteomes" id="UP000051439">
    <property type="component" value="Unassembled WGS sequence"/>
</dbReference>